<dbReference type="SUPFAM" id="SSF55729">
    <property type="entry name" value="Acyl-CoA N-acyltransferases (Nat)"/>
    <property type="match status" value="1"/>
</dbReference>
<evidence type="ECO:0000313" key="2">
    <source>
        <dbReference type="EMBL" id="TNC22633.1"/>
    </source>
</evidence>
<dbReference type="EMBL" id="VDFW01000025">
    <property type="protein sequence ID" value="TNC22633.1"/>
    <property type="molecule type" value="Genomic_DNA"/>
</dbReference>
<dbReference type="Proteomes" id="UP000305546">
    <property type="component" value="Unassembled WGS sequence"/>
</dbReference>
<dbReference type="OrthoDB" id="9132139at2"/>
<dbReference type="InterPro" id="IPR051531">
    <property type="entry name" value="N-acetyltransferase"/>
</dbReference>
<sequence>MLQPTYPVQTPRLNLRPLASTDLTAFHAMYSHPEVVRHLTWEPQGRIDTRELLARKTRHSTLAEPGQTLSLAIVLVETGEVIGDVSLGWLRGEHDNGDVIIVLHPRHQGKGYGAEACAEILRLGFEGLRLHQIFGACDARDIASASLMEGLGMRHDPGLREREHLKPKWDRELVYSMLATEWRRR</sequence>
<accession>A0A5C4LWP1</accession>
<evidence type="ECO:0000313" key="3">
    <source>
        <dbReference type="Proteomes" id="UP000305546"/>
    </source>
</evidence>
<dbReference type="PROSITE" id="PS51186">
    <property type="entry name" value="GNAT"/>
    <property type="match status" value="1"/>
</dbReference>
<dbReference type="Pfam" id="PF13302">
    <property type="entry name" value="Acetyltransf_3"/>
    <property type="match status" value="1"/>
</dbReference>
<dbReference type="GO" id="GO:0016747">
    <property type="term" value="F:acyltransferase activity, transferring groups other than amino-acyl groups"/>
    <property type="evidence" value="ECO:0007669"/>
    <property type="project" value="InterPro"/>
</dbReference>
<organism evidence="2 3">
    <name type="scientific">Amycolatopsis alkalitolerans</name>
    <dbReference type="NCBI Taxonomy" id="2547244"/>
    <lineage>
        <taxon>Bacteria</taxon>
        <taxon>Bacillati</taxon>
        <taxon>Actinomycetota</taxon>
        <taxon>Actinomycetes</taxon>
        <taxon>Pseudonocardiales</taxon>
        <taxon>Pseudonocardiaceae</taxon>
        <taxon>Amycolatopsis</taxon>
    </lineage>
</organism>
<dbReference type="PANTHER" id="PTHR43792">
    <property type="entry name" value="GNAT FAMILY, PUTATIVE (AFU_ORTHOLOGUE AFUA_3G00765)-RELATED-RELATED"/>
    <property type="match status" value="1"/>
</dbReference>
<evidence type="ECO:0000259" key="1">
    <source>
        <dbReference type="PROSITE" id="PS51186"/>
    </source>
</evidence>
<name>A0A5C4LWP1_9PSEU</name>
<dbReference type="PANTHER" id="PTHR43792:SF1">
    <property type="entry name" value="N-ACETYLTRANSFERASE DOMAIN-CONTAINING PROTEIN"/>
    <property type="match status" value="1"/>
</dbReference>
<reference evidence="2 3" key="1">
    <citation type="submission" date="2019-06" db="EMBL/GenBank/DDBJ databases">
        <title>Amycolatopsis alkalitolerans sp. nov., isolated from Gastrodia elata Blume.</title>
        <authorList>
            <person name="Narsing Rao M.P."/>
            <person name="Li W.J."/>
        </authorList>
    </citation>
    <scope>NUCLEOTIDE SEQUENCE [LARGE SCALE GENOMIC DNA]</scope>
    <source>
        <strain evidence="2 3">SYSUP0005</strain>
    </source>
</reference>
<gene>
    <name evidence="2" type="ORF">FG385_24625</name>
</gene>
<dbReference type="CDD" id="cd04301">
    <property type="entry name" value="NAT_SF"/>
    <property type="match status" value="1"/>
</dbReference>
<proteinExistence type="predicted"/>
<keyword evidence="2" id="KW-0808">Transferase</keyword>
<dbReference type="InterPro" id="IPR000182">
    <property type="entry name" value="GNAT_dom"/>
</dbReference>
<feature type="domain" description="N-acetyltransferase" evidence="1">
    <location>
        <begin position="13"/>
        <end position="180"/>
    </location>
</feature>
<protein>
    <submittedName>
        <fullName evidence="2">GNAT family N-acetyltransferase</fullName>
    </submittedName>
</protein>
<keyword evidence="3" id="KW-1185">Reference proteome</keyword>
<comment type="caution">
    <text evidence="2">The sequence shown here is derived from an EMBL/GenBank/DDBJ whole genome shotgun (WGS) entry which is preliminary data.</text>
</comment>
<dbReference type="AlphaFoldDB" id="A0A5C4LWP1"/>
<dbReference type="InterPro" id="IPR016181">
    <property type="entry name" value="Acyl_CoA_acyltransferase"/>
</dbReference>
<dbReference type="RefSeq" id="WP_139099149.1">
    <property type="nucleotide sequence ID" value="NZ_VDFW01000025.1"/>
</dbReference>
<dbReference type="Gene3D" id="3.40.630.30">
    <property type="match status" value="1"/>
</dbReference>